<gene>
    <name evidence="2" type="ORF">EUA94_01200</name>
</gene>
<comment type="caution">
    <text evidence="2">The sequence shown here is derived from an EMBL/GenBank/DDBJ whole genome shotgun (WGS) entry which is preliminary data.</text>
</comment>
<dbReference type="GO" id="GO:0006793">
    <property type="term" value="P:phosphorus metabolic process"/>
    <property type="evidence" value="ECO:0007669"/>
    <property type="project" value="UniProtKB-ARBA"/>
</dbReference>
<sequence length="333" mass="34274">MTDSGMTGLVPSAGLVLMQAATEARQQVRLASPYISAGVAHELAGIAKDGSANWSILTSLDAAAVAHGSLSIQGLRALRDASVELRTASNLHAKLFLCDPVFGLVGSANLTHAGLGSGQRANLELGFLLPRTTLGAAADQFASWWAKSDPVTEQMLAATEEAAAKLPASVPVPAPSNGAGNPITAEVEAANALLAEAGGVALWVKALYRDAVTADDPWRSDSFVNSSKKGKPSFAVGDLLLIYAKAAGRCNAVVQVAGSTRHDVPFLLAQGVPQASADRWPWVTPVSGRLQVPVATGVPLSALGFTGLSLQGGHKRLGLSEFAAALRYLSGRP</sequence>
<dbReference type="AlphaFoldDB" id="A0A4Q2TCV8"/>
<dbReference type="InterPro" id="IPR001736">
    <property type="entry name" value="PLipase_D/transphosphatidylase"/>
</dbReference>
<dbReference type="OrthoDB" id="4752397at2"/>
<dbReference type="InterPro" id="IPR025202">
    <property type="entry name" value="PLD-like_dom"/>
</dbReference>
<dbReference type="SUPFAM" id="SSF56024">
    <property type="entry name" value="Phospholipase D/nuclease"/>
    <property type="match status" value="1"/>
</dbReference>
<protein>
    <submittedName>
        <fullName evidence="2">Phosphatidylserine/phosphatidylglycerophosphate/ cardiolipin synthase family protein</fullName>
    </submittedName>
</protein>
<evidence type="ECO:0000313" key="2">
    <source>
        <dbReference type="EMBL" id="RYC14769.1"/>
    </source>
</evidence>
<evidence type="ECO:0000313" key="3">
    <source>
        <dbReference type="Proteomes" id="UP000291101"/>
    </source>
</evidence>
<dbReference type="Gene3D" id="3.30.870.10">
    <property type="entry name" value="Endonuclease Chain A"/>
    <property type="match status" value="1"/>
</dbReference>
<dbReference type="RefSeq" id="WP_129423875.1">
    <property type="nucleotide sequence ID" value="NZ_SDWV01000001.1"/>
</dbReference>
<dbReference type="GO" id="GO:0003824">
    <property type="term" value="F:catalytic activity"/>
    <property type="evidence" value="ECO:0007669"/>
    <property type="project" value="InterPro"/>
</dbReference>
<dbReference type="PROSITE" id="PS50035">
    <property type="entry name" value="PLD"/>
    <property type="match status" value="1"/>
</dbReference>
<organism evidence="2 3">
    <name type="scientific">Nocardioides zhouii</name>
    <dbReference type="NCBI Taxonomy" id="1168729"/>
    <lineage>
        <taxon>Bacteria</taxon>
        <taxon>Bacillati</taxon>
        <taxon>Actinomycetota</taxon>
        <taxon>Actinomycetes</taxon>
        <taxon>Propionibacteriales</taxon>
        <taxon>Nocardioidaceae</taxon>
        <taxon>Nocardioides</taxon>
    </lineage>
</organism>
<dbReference type="Pfam" id="PF13091">
    <property type="entry name" value="PLDc_2"/>
    <property type="match status" value="1"/>
</dbReference>
<evidence type="ECO:0000259" key="1">
    <source>
        <dbReference type="PROSITE" id="PS50035"/>
    </source>
</evidence>
<reference evidence="2 3" key="1">
    <citation type="submission" date="2019-01" db="EMBL/GenBank/DDBJ databases">
        <title>Novel species of Nocardioides.</title>
        <authorList>
            <person name="Liu Q."/>
            <person name="X Y.-H."/>
        </authorList>
    </citation>
    <scope>NUCLEOTIDE SEQUENCE [LARGE SCALE GENOMIC DNA]</scope>
    <source>
        <strain evidence="2 3">HLT2-9</strain>
    </source>
</reference>
<keyword evidence="3" id="KW-1185">Reference proteome</keyword>
<feature type="domain" description="PLD phosphodiesterase" evidence="1">
    <location>
        <begin position="87"/>
        <end position="114"/>
    </location>
</feature>
<name>A0A4Q2TCV8_9ACTN</name>
<dbReference type="Proteomes" id="UP000291101">
    <property type="component" value="Unassembled WGS sequence"/>
</dbReference>
<dbReference type="EMBL" id="SDWV01000001">
    <property type="protein sequence ID" value="RYC14769.1"/>
    <property type="molecule type" value="Genomic_DNA"/>
</dbReference>
<proteinExistence type="predicted"/>
<accession>A0A4Q2TCV8</accession>